<dbReference type="AlphaFoldDB" id="A0AAE3U9F2"/>
<proteinExistence type="predicted"/>
<dbReference type="EMBL" id="JASJOS010000017">
    <property type="protein sequence ID" value="MDJ1485039.1"/>
    <property type="molecule type" value="Genomic_DNA"/>
</dbReference>
<reference evidence="1" key="1">
    <citation type="submission" date="2023-05" db="EMBL/GenBank/DDBJ databases">
        <authorList>
            <person name="Zhang X."/>
        </authorList>
    </citation>
    <scope>NUCLEOTIDE SEQUENCE</scope>
    <source>
        <strain evidence="1">YF14B1</strain>
    </source>
</reference>
<comment type="caution">
    <text evidence="1">The sequence shown here is derived from an EMBL/GenBank/DDBJ whole genome shotgun (WGS) entry which is preliminary data.</text>
</comment>
<dbReference type="Proteomes" id="UP001241110">
    <property type="component" value="Unassembled WGS sequence"/>
</dbReference>
<sequence>MQGDQSALFDMANYFDSKKEVTEFLGHHIIKTNESAVAKRIVQENCIFTDSEITISNNTTRNEFLTFLNANKNKIIFSKLADAFLITPLEVRTSKAEFREIAEIRKTELRAKYADLLTKEWVWKADIHTLIQNRNSKALVSIASELYKIRYRFDSYPFNESEYIELLQILLESEIAVENEKKELTWHIDKAFYPDASLNLLIYFAGNYSHFKWDEKSSTFINDKVQVKAIEKEEALFQLLNSQNDSIALEAFTQLTRCRPAKVSQLADEYERINFDKNGAIPTFPYRFLKQLVLLTDYCKKNTIDFEGSERLKSTIDRLDLDLSFAERRKLEDSLIHHLPLEEITAFEYWAAIKEQSWGTTYSAGRILDIFYSRHWNEILHTERDLKLFLKKAYLFDQLGIIGICNNYLKKFTNMQQIGIDRLDLVQTDDNDIKNQIEKAKLYCNQPLKVPNDTMKINAANRDYNITNVAEKIRAIKAIRKQEKLEDKLVKLLSQINYAQIGEALLEIEDIQFKENSWKKYTFMERDWGFFLEDNFDTLPARTAFLKLYNTLSEFELYSYYLEKAGIDYKNKDNSLNYDKIVDILKYNVVVAFVGGGGGKRDNEVYSLIKILELTHKTTLGYPKKLCNSNGIYGCDSQDRANEWIQFLVTRNLLKEQHNEPVSFHYE</sequence>
<protein>
    <submittedName>
        <fullName evidence="1">Uncharacterized protein</fullName>
    </submittedName>
</protein>
<dbReference type="RefSeq" id="WP_313987039.1">
    <property type="nucleotide sequence ID" value="NZ_JASJOS010000017.1"/>
</dbReference>
<evidence type="ECO:0000313" key="1">
    <source>
        <dbReference type="EMBL" id="MDJ1485039.1"/>
    </source>
</evidence>
<gene>
    <name evidence="1" type="ORF">QNI16_31365</name>
</gene>
<organism evidence="1 2">
    <name type="scientific">Xanthocytophaga flava</name>
    <dbReference type="NCBI Taxonomy" id="3048013"/>
    <lineage>
        <taxon>Bacteria</taxon>
        <taxon>Pseudomonadati</taxon>
        <taxon>Bacteroidota</taxon>
        <taxon>Cytophagia</taxon>
        <taxon>Cytophagales</taxon>
        <taxon>Rhodocytophagaceae</taxon>
        <taxon>Xanthocytophaga</taxon>
    </lineage>
</organism>
<name>A0AAE3U9F2_9BACT</name>
<accession>A0AAE3U9F2</accession>
<evidence type="ECO:0000313" key="2">
    <source>
        <dbReference type="Proteomes" id="UP001241110"/>
    </source>
</evidence>